<dbReference type="EMBL" id="FNIZ01000003">
    <property type="protein sequence ID" value="SDO21412.1"/>
    <property type="molecule type" value="Genomic_DNA"/>
</dbReference>
<dbReference type="Proteomes" id="UP000198860">
    <property type="component" value="Unassembled WGS sequence"/>
</dbReference>
<dbReference type="AlphaFoldDB" id="A0A1H0HQE8"/>
<evidence type="ECO:0000313" key="1">
    <source>
        <dbReference type="EMBL" id="SDO21412.1"/>
    </source>
</evidence>
<dbReference type="OrthoDB" id="2972457at2"/>
<name>A0A1H0HQE8_HALAD</name>
<reference evidence="2" key="1">
    <citation type="submission" date="2016-10" db="EMBL/GenBank/DDBJ databases">
        <authorList>
            <person name="Varghese N."/>
            <person name="Submissions S."/>
        </authorList>
    </citation>
    <scope>NUCLEOTIDE SEQUENCE [LARGE SCALE GENOMIC DNA]</scope>
    <source>
        <strain evidence="2">CGMCC 1.3703</strain>
    </source>
</reference>
<dbReference type="RefSeq" id="WP_089651365.1">
    <property type="nucleotide sequence ID" value="NZ_FNIZ01000003.1"/>
</dbReference>
<proteinExistence type="predicted"/>
<organism evidence="1 2">
    <name type="scientific">Halobacillus aidingensis</name>
    <dbReference type="NCBI Taxonomy" id="240303"/>
    <lineage>
        <taxon>Bacteria</taxon>
        <taxon>Bacillati</taxon>
        <taxon>Bacillota</taxon>
        <taxon>Bacilli</taxon>
        <taxon>Bacillales</taxon>
        <taxon>Bacillaceae</taxon>
        <taxon>Halobacillus</taxon>
    </lineage>
</organism>
<evidence type="ECO:0000313" key="2">
    <source>
        <dbReference type="Proteomes" id="UP000198860"/>
    </source>
</evidence>
<keyword evidence="2" id="KW-1185">Reference proteome</keyword>
<accession>A0A1H0HQE8</accession>
<sequence>MTKLIRYKMLSTEEVSEDRRIHVFDMQEQQKLSFNYESLKRTPENYVGEELAHFLNKRKLKIDNGFYDKKGHAS</sequence>
<gene>
    <name evidence="1" type="ORF">SAMN05421677_103246</name>
</gene>
<protein>
    <submittedName>
        <fullName evidence="1">Uncharacterized protein</fullName>
    </submittedName>
</protein>